<comment type="caution">
    <text evidence="1">The sequence shown here is derived from an EMBL/GenBank/DDBJ whole genome shotgun (WGS) entry which is preliminary data.</text>
</comment>
<gene>
    <name evidence="1" type="ORF">K3G42_032059</name>
</gene>
<protein>
    <submittedName>
        <fullName evidence="1">Uncharacterized protein</fullName>
    </submittedName>
</protein>
<evidence type="ECO:0000313" key="2">
    <source>
        <dbReference type="Proteomes" id="UP000827872"/>
    </source>
</evidence>
<evidence type="ECO:0000313" key="1">
    <source>
        <dbReference type="EMBL" id="KAH8014844.1"/>
    </source>
</evidence>
<dbReference type="Proteomes" id="UP000827872">
    <property type="component" value="Linkage Group LG02"/>
</dbReference>
<accession>A0ACB8G5Q1</accession>
<reference evidence="1" key="1">
    <citation type="submission" date="2021-08" db="EMBL/GenBank/DDBJ databases">
        <title>The first chromosome-level gecko genome reveals the dynamic sex chromosomes of Neotropical dwarf geckos (Sphaerodactylidae: Sphaerodactylus).</title>
        <authorList>
            <person name="Pinto B.J."/>
            <person name="Keating S.E."/>
            <person name="Gamble T."/>
        </authorList>
    </citation>
    <scope>NUCLEOTIDE SEQUENCE</scope>
    <source>
        <strain evidence="1">TG3544</strain>
    </source>
</reference>
<organism evidence="1 2">
    <name type="scientific">Sphaerodactylus townsendi</name>
    <dbReference type="NCBI Taxonomy" id="933632"/>
    <lineage>
        <taxon>Eukaryota</taxon>
        <taxon>Metazoa</taxon>
        <taxon>Chordata</taxon>
        <taxon>Craniata</taxon>
        <taxon>Vertebrata</taxon>
        <taxon>Euteleostomi</taxon>
        <taxon>Lepidosauria</taxon>
        <taxon>Squamata</taxon>
        <taxon>Bifurcata</taxon>
        <taxon>Gekkota</taxon>
        <taxon>Sphaerodactylidae</taxon>
        <taxon>Sphaerodactylus</taxon>
    </lineage>
</organism>
<sequence length="144" mass="15611">MPNVKKAAGKRGPAKRKLAEEFPPGEVFTDGSKKDWKLGPAIGKGGFGCLYLADINSSKPVGADAPYVIKVALGSDREAGEWLGDEEEAPDKSSKLFYSGHYQALLKEVITTLIYQIKTSDSTGSSDDREQNDTRAFKQPPNAF</sequence>
<name>A0ACB8G5Q1_9SAUR</name>
<dbReference type="EMBL" id="CM037615">
    <property type="protein sequence ID" value="KAH8014844.1"/>
    <property type="molecule type" value="Genomic_DNA"/>
</dbReference>
<proteinExistence type="predicted"/>
<keyword evidence="2" id="KW-1185">Reference proteome</keyword>